<dbReference type="Pfam" id="PF05699">
    <property type="entry name" value="Dimer_Tnp_hAT"/>
    <property type="match status" value="1"/>
</dbReference>
<evidence type="ECO:0000313" key="3">
    <source>
        <dbReference type="Proteomes" id="UP000235145"/>
    </source>
</evidence>
<dbReference type="InterPro" id="IPR012337">
    <property type="entry name" value="RNaseH-like_sf"/>
</dbReference>
<evidence type="ECO:0000259" key="1">
    <source>
        <dbReference type="Pfam" id="PF05699"/>
    </source>
</evidence>
<accession>A0A9R1X9H6</accession>
<dbReference type="InterPro" id="IPR008906">
    <property type="entry name" value="HATC_C_dom"/>
</dbReference>
<sequence length="87" mass="9853">MWKVCTDIISDSDYPTANLYLIEVFKVKQTLDKGWWNMHKLKYRVLSMMARDVLAIPISTVASEATFSVGGRVIDPYRASLAPDTNV</sequence>
<dbReference type="EMBL" id="NBSK02000005">
    <property type="protein sequence ID" value="KAJ0205900.1"/>
    <property type="molecule type" value="Genomic_DNA"/>
</dbReference>
<dbReference type="PANTHER" id="PTHR23272:SF185">
    <property type="entry name" value="ZINC FINGER BED DOMAIN-CONTAINING PROTEIN RICESLEEPER 2-LIKE"/>
    <property type="match status" value="1"/>
</dbReference>
<dbReference type="GO" id="GO:0046983">
    <property type="term" value="F:protein dimerization activity"/>
    <property type="evidence" value="ECO:0007669"/>
    <property type="project" value="InterPro"/>
</dbReference>
<dbReference type="Proteomes" id="UP000235145">
    <property type="component" value="Unassembled WGS sequence"/>
</dbReference>
<dbReference type="PANTHER" id="PTHR23272">
    <property type="entry name" value="BED FINGER-RELATED"/>
    <property type="match status" value="1"/>
</dbReference>
<dbReference type="AlphaFoldDB" id="A0A9R1X9H6"/>
<name>A0A9R1X9H6_LACSA</name>
<feature type="domain" description="HAT C-terminal dimerisation" evidence="1">
    <location>
        <begin position="35"/>
        <end position="86"/>
    </location>
</feature>
<protein>
    <recommendedName>
        <fullName evidence="1">HAT C-terminal dimerisation domain-containing protein</fullName>
    </recommendedName>
</protein>
<comment type="caution">
    <text evidence="2">The sequence shown here is derived from an EMBL/GenBank/DDBJ whole genome shotgun (WGS) entry which is preliminary data.</text>
</comment>
<gene>
    <name evidence="2" type="ORF">LSAT_V11C500230970</name>
</gene>
<reference evidence="2 3" key="1">
    <citation type="journal article" date="2017" name="Nat. Commun.">
        <title>Genome assembly with in vitro proximity ligation data and whole-genome triplication in lettuce.</title>
        <authorList>
            <person name="Reyes-Chin-Wo S."/>
            <person name="Wang Z."/>
            <person name="Yang X."/>
            <person name="Kozik A."/>
            <person name="Arikit S."/>
            <person name="Song C."/>
            <person name="Xia L."/>
            <person name="Froenicke L."/>
            <person name="Lavelle D.O."/>
            <person name="Truco M.J."/>
            <person name="Xia R."/>
            <person name="Zhu S."/>
            <person name="Xu C."/>
            <person name="Xu H."/>
            <person name="Xu X."/>
            <person name="Cox K."/>
            <person name="Korf I."/>
            <person name="Meyers B.C."/>
            <person name="Michelmore R.W."/>
        </authorList>
    </citation>
    <scope>NUCLEOTIDE SEQUENCE [LARGE SCALE GENOMIC DNA]</scope>
    <source>
        <strain evidence="3">cv. Salinas</strain>
        <tissue evidence="2">Seedlings</tissue>
    </source>
</reference>
<proteinExistence type="predicted"/>
<dbReference type="SUPFAM" id="SSF53098">
    <property type="entry name" value="Ribonuclease H-like"/>
    <property type="match status" value="1"/>
</dbReference>
<keyword evidence="3" id="KW-1185">Reference proteome</keyword>
<evidence type="ECO:0000313" key="2">
    <source>
        <dbReference type="EMBL" id="KAJ0205900.1"/>
    </source>
</evidence>
<organism evidence="2 3">
    <name type="scientific">Lactuca sativa</name>
    <name type="common">Garden lettuce</name>
    <dbReference type="NCBI Taxonomy" id="4236"/>
    <lineage>
        <taxon>Eukaryota</taxon>
        <taxon>Viridiplantae</taxon>
        <taxon>Streptophyta</taxon>
        <taxon>Embryophyta</taxon>
        <taxon>Tracheophyta</taxon>
        <taxon>Spermatophyta</taxon>
        <taxon>Magnoliopsida</taxon>
        <taxon>eudicotyledons</taxon>
        <taxon>Gunneridae</taxon>
        <taxon>Pentapetalae</taxon>
        <taxon>asterids</taxon>
        <taxon>campanulids</taxon>
        <taxon>Asterales</taxon>
        <taxon>Asteraceae</taxon>
        <taxon>Cichorioideae</taxon>
        <taxon>Cichorieae</taxon>
        <taxon>Lactucinae</taxon>
        <taxon>Lactuca</taxon>
    </lineage>
</organism>